<dbReference type="Gene3D" id="1.10.10.10">
    <property type="entry name" value="Winged helix-like DNA-binding domain superfamily/Winged helix DNA-binding domain"/>
    <property type="match status" value="1"/>
</dbReference>
<dbReference type="RefSeq" id="WP_015869327.1">
    <property type="nucleotide sequence ID" value="NC_012785.1"/>
</dbReference>
<dbReference type="eggNOG" id="COG0640">
    <property type="taxonomic scope" value="Bacteria"/>
</dbReference>
<dbReference type="InterPro" id="IPR036388">
    <property type="entry name" value="WH-like_DNA-bd_sf"/>
</dbReference>
<keyword evidence="3" id="KW-1185">Reference proteome</keyword>
<dbReference type="HOGENOM" id="CLU_036604_13_5_0"/>
<reference evidence="2 3" key="2">
    <citation type="journal article" date="2011" name="J. Bacteriol.">
        <title>Genome Sequence of Kosmotoga olearia Strain TBF 19.5.1, a Thermophilic Bacterium with a Wide Growth Temperature Range, Isolated from the Troll B Oil Platform in the North Sea.</title>
        <authorList>
            <person name="Swithers K.S."/>
            <person name="Dipippo J.L."/>
            <person name="Bruce D.C."/>
            <person name="Detter C."/>
            <person name="Tapia R."/>
            <person name="Han S."/>
            <person name="Goodwin L.A."/>
            <person name="Han J."/>
            <person name="Woyke T."/>
            <person name="Pitluck S."/>
            <person name="Pennacchio L."/>
            <person name="Nolan M."/>
            <person name="Mikhailova N."/>
            <person name="Land M.L."/>
            <person name="Nesbo C.L."/>
            <person name="Gogarten J.P."/>
            <person name="Noll K.M."/>
        </authorList>
    </citation>
    <scope>NUCLEOTIDE SEQUENCE [LARGE SCALE GENOMIC DNA]</scope>
    <source>
        <strain evidence="3">ATCC BAA-1733 / DSM 21960 / TBF 19.5.1</strain>
    </source>
</reference>
<dbReference type="OrthoDB" id="37575at2"/>
<dbReference type="PANTHER" id="PTHR18964">
    <property type="entry name" value="ROK (REPRESSOR, ORF, KINASE) FAMILY"/>
    <property type="match status" value="1"/>
</dbReference>
<dbReference type="InterPro" id="IPR011991">
    <property type="entry name" value="ArsR-like_HTH"/>
</dbReference>
<dbReference type="Gene3D" id="3.30.420.40">
    <property type="match status" value="2"/>
</dbReference>
<dbReference type="PROSITE" id="PS01125">
    <property type="entry name" value="ROK"/>
    <property type="match status" value="1"/>
</dbReference>
<comment type="similarity">
    <text evidence="1">Belongs to the ROK (NagC/XylR) family.</text>
</comment>
<proteinExistence type="inferred from homology"/>
<dbReference type="CDD" id="cd24059">
    <property type="entry name" value="ASKHA_NBD_ROK_TM1224-like"/>
    <property type="match status" value="1"/>
</dbReference>
<dbReference type="CDD" id="cd00090">
    <property type="entry name" value="HTH_ARSR"/>
    <property type="match status" value="1"/>
</dbReference>
<dbReference type="SUPFAM" id="SSF46785">
    <property type="entry name" value="Winged helix' DNA-binding domain"/>
    <property type="match status" value="1"/>
</dbReference>
<dbReference type="KEGG" id="kol:Kole_2004"/>
<sequence>MLILKPKDTRIKNAITLLHILLKQDGISRVELSRITGLTKTTVSSIIKEFLAAGIVEESPTKPNGNVGKTPISLHIKKNAVYTLGVHLGRHNIKTVLMDASMKVLMESNGLSYKKNDPDSVLEKLYLDINHIMEKAEKHGIKVGVIGIGIPGPLDPETGVIKCPPKFEGWINIPLGEIIQKKYKLPVWIENDANVAALAEKWHGGAKYLKNFVYILVNEGIGAGVVINDELYQGTHDYVGEIGHSLFYVHGQFKYLEDLYGVDVLTSQIKSCGLNAHSIEDVANLLKADNKIVYSIVRDSAKWLSIVVLNVIHLLNPQAVFIGGTMAALGNYLIQPVKEIVSQYLFGDQETDVKLSEISDNAVAIGAGIYATAKWLEAKSIEHVHH</sequence>
<dbReference type="eggNOG" id="COG1940">
    <property type="taxonomic scope" value="Bacteria"/>
</dbReference>
<dbReference type="Pfam" id="PF13412">
    <property type="entry name" value="HTH_24"/>
    <property type="match status" value="1"/>
</dbReference>
<dbReference type="EMBL" id="CP001634">
    <property type="protein sequence ID" value="ACR80684.1"/>
    <property type="molecule type" value="Genomic_DNA"/>
</dbReference>
<dbReference type="InterPro" id="IPR049874">
    <property type="entry name" value="ROK_cs"/>
</dbReference>
<name>C5CH81_KOSOT</name>
<dbReference type="Pfam" id="PF00480">
    <property type="entry name" value="ROK"/>
    <property type="match status" value="1"/>
</dbReference>
<gene>
    <name evidence="2" type="ordered locus">Kole_2004</name>
</gene>
<dbReference type="Proteomes" id="UP000002382">
    <property type="component" value="Chromosome"/>
</dbReference>
<dbReference type="PANTHER" id="PTHR18964:SF149">
    <property type="entry name" value="BIFUNCTIONAL UDP-N-ACETYLGLUCOSAMINE 2-EPIMERASE_N-ACETYLMANNOSAMINE KINASE"/>
    <property type="match status" value="1"/>
</dbReference>
<organism evidence="2 3">
    <name type="scientific">Kosmotoga olearia (strain ATCC BAA-1733 / DSM 21960 / TBF 19.5.1)</name>
    <dbReference type="NCBI Taxonomy" id="521045"/>
    <lineage>
        <taxon>Bacteria</taxon>
        <taxon>Thermotogati</taxon>
        <taxon>Thermotogota</taxon>
        <taxon>Thermotogae</taxon>
        <taxon>Kosmotogales</taxon>
        <taxon>Kosmotogaceae</taxon>
        <taxon>Kosmotoga</taxon>
    </lineage>
</organism>
<dbReference type="InterPro" id="IPR043129">
    <property type="entry name" value="ATPase_NBD"/>
</dbReference>
<accession>C5CH81</accession>
<dbReference type="SUPFAM" id="SSF53067">
    <property type="entry name" value="Actin-like ATPase domain"/>
    <property type="match status" value="1"/>
</dbReference>
<reference evidence="2 3" key="1">
    <citation type="submission" date="2009-06" db="EMBL/GenBank/DDBJ databases">
        <title>Complete sequence of Thermotogales bacterium TBF 19.5.1.</title>
        <authorList>
            <consortium name="US DOE Joint Genome Institute"/>
            <person name="Lucas S."/>
            <person name="Copeland A."/>
            <person name="Lapidus A."/>
            <person name="Glavina del Rio T."/>
            <person name="Tice H."/>
            <person name="Bruce D."/>
            <person name="Goodwin L."/>
            <person name="Pitluck S."/>
            <person name="Chertkov O."/>
            <person name="Brettin T."/>
            <person name="Detter J.C."/>
            <person name="Han C."/>
            <person name="Schmutz J."/>
            <person name="Larimer F."/>
            <person name="Land M."/>
            <person name="Hauser L."/>
            <person name="Kyrpides N."/>
            <person name="Ovchinnikova G."/>
            <person name="Noll K."/>
        </authorList>
    </citation>
    <scope>NUCLEOTIDE SEQUENCE [LARGE SCALE GENOMIC DNA]</scope>
    <source>
        <strain evidence="3">ATCC BAA-1733 / DSM 21960 / TBF 19.5.1</strain>
    </source>
</reference>
<evidence type="ECO:0000256" key="1">
    <source>
        <dbReference type="ARBA" id="ARBA00006479"/>
    </source>
</evidence>
<dbReference type="AlphaFoldDB" id="C5CH81"/>
<dbReference type="InterPro" id="IPR036390">
    <property type="entry name" value="WH_DNA-bd_sf"/>
</dbReference>
<dbReference type="STRING" id="521045.Kole_2004"/>
<evidence type="ECO:0000313" key="3">
    <source>
        <dbReference type="Proteomes" id="UP000002382"/>
    </source>
</evidence>
<dbReference type="InterPro" id="IPR000600">
    <property type="entry name" value="ROK"/>
</dbReference>
<protein>
    <submittedName>
        <fullName evidence="2">ROK family protein</fullName>
    </submittedName>
</protein>
<evidence type="ECO:0000313" key="2">
    <source>
        <dbReference type="EMBL" id="ACR80684.1"/>
    </source>
</evidence>